<sequence length="558" mass="59954">MSLASESTPQSNVGEYTVSEISGALKRTVEETFCHVRIRGEVSGYRGPHSSGHAYFTLKDDRARIDAVVWRTTFSRLAFKPEEGLEVIATGRLTTYPNSSKYQVVIEAIEPAGAGALMALLNERRLKLEAEGLFAAERKRRLPFLPRVIGVVTSPTGAVIRDIVHRISDRFPVHVLVWPVRVQGETSGAEVSAAIEGFNAIEPGGAVPRPDVLIVARGGGSLEDLWGFNDEAVVRAAAASAIPLISAVGHETDWTLIDHAADMRAPTPTGAAEMAVPVRAELAAQIASHNARLAGAVSRRLDQEKKGLAALVRAMPGIDALLEMPRRRLDEATTGLGSNLRHAVGEKRRLFASASARLVPSTLEASLRDKRATLRHHGVHADHGVRLRLDAARRRLDRVAADLKPHTLKARSEAARLSLGQLSDRLERIEALERTRRRQRVDNAWRLAASLSPLNVLERGYVIVRDEADNALTRASELSAGMPVTLQFAGDERRGAVVTDGEPRPVAGPVSPPGSRAPAGDAADARSAGGDAAAGTRSSPRPRKPRSKPAAEGQGSLF</sequence>
<dbReference type="GO" id="GO:0008855">
    <property type="term" value="F:exodeoxyribonuclease VII activity"/>
    <property type="evidence" value="ECO:0007669"/>
    <property type="project" value="UniProtKB-UniRule"/>
</dbReference>
<dbReference type="HAMAP" id="MF_00378">
    <property type="entry name" value="Exonuc_7_L"/>
    <property type="match status" value="1"/>
</dbReference>
<keyword evidence="3 5" id="KW-0378">Hydrolase</keyword>
<evidence type="ECO:0000256" key="3">
    <source>
        <dbReference type="ARBA" id="ARBA00022801"/>
    </source>
</evidence>
<dbReference type="GO" id="GO:0009318">
    <property type="term" value="C:exodeoxyribonuclease VII complex"/>
    <property type="evidence" value="ECO:0007669"/>
    <property type="project" value="UniProtKB-UniRule"/>
</dbReference>
<dbReference type="Pfam" id="PF13742">
    <property type="entry name" value="tRNA_anti_2"/>
    <property type="match status" value="1"/>
</dbReference>
<dbReference type="EC" id="3.1.11.6" evidence="5"/>
<evidence type="ECO:0000256" key="1">
    <source>
        <dbReference type="ARBA" id="ARBA00022490"/>
    </source>
</evidence>
<name>A0A4Y8RG17_9HYPH</name>
<evidence type="ECO:0000256" key="4">
    <source>
        <dbReference type="ARBA" id="ARBA00022839"/>
    </source>
</evidence>
<comment type="catalytic activity">
    <reaction evidence="5">
        <text>Exonucleolytic cleavage in either 5'- to 3'- or 3'- to 5'-direction to yield nucleoside 5'-phosphates.</text>
        <dbReference type="EC" id="3.1.11.6"/>
    </reaction>
</comment>
<dbReference type="InterPro" id="IPR003753">
    <property type="entry name" value="Exonuc_VII_L"/>
</dbReference>
<feature type="domain" description="Exonuclease VII large subunit C-terminal" evidence="7">
    <location>
        <begin position="133"/>
        <end position="490"/>
    </location>
</feature>
<protein>
    <recommendedName>
        <fullName evidence="5">Exodeoxyribonuclease 7 large subunit</fullName>
        <ecNumber evidence="5">3.1.11.6</ecNumber>
    </recommendedName>
    <alternativeName>
        <fullName evidence="5">Exodeoxyribonuclease VII large subunit</fullName>
        <shortName evidence="5">Exonuclease VII large subunit</shortName>
    </alternativeName>
</protein>
<dbReference type="NCBIfam" id="TIGR00237">
    <property type="entry name" value="xseA"/>
    <property type="match status" value="1"/>
</dbReference>
<organism evidence="9 10">
    <name type="scientific">Jiella endophytica</name>
    <dbReference type="NCBI Taxonomy" id="2558362"/>
    <lineage>
        <taxon>Bacteria</taxon>
        <taxon>Pseudomonadati</taxon>
        <taxon>Pseudomonadota</taxon>
        <taxon>Alphaproteobacteria</taxon>
        <taxon>Hyphomicrobiales</taxon>
        <taxon>Aurantimonadaceae</taxon>
        <taxon>Jiella</taxon>
    </lineage>
</organism>
<accession>A0A4Y8RG17</accession>
<dbReference type="OrthoDB" id="9802795at2"/>
<dbReference type="PANTHER" id="PTHR30008:SF0">
    <property type="entry name" value="EXODEOXYRIBONUCLEASE 7 LARGE SUBUNIT"/>
    <property type="match status" value="1"/>
</dbReference>
<reference evidence="9 10" key="1">
    <citation type="submission" date="2019-03" db="EMBL/GenBank/DDBJ databases">
        <title>Jiella endophytica sp. nov., a novel endophytic bacterium isolated from root of Ficus microcarpa Linn. f.</title>
        <authorList>
            <person name="Tuo L."/>
        </authorList>
    </citation>
    <scope>NUCLEOTIDE SEQUENCE [LARGE SCALE GENOMIC DNA]</scope>
    <source>
        <strain evidence="9 10">CBS5Q-3</strain>
    </source>
</reference>
<dbReference type="InterPro" id="IPR020579">
    <property type="entry name" value="Exonuc_VII_lsu_C"/>
</dbReference>
<keyword evidence="4 5" id="KW-0269">Exonuclease</keyword>
<evidence type="ECO:0000256" key="6">
    <source>
        <dbReference type="SAM" id="MobiDB-lite"/>
    </source>
</evidence>
<evidence type="ECO:0000259" key="7">
    <source>
        <dbReference type="Pfam" id="PF02601"/>
    </source>
</evidence>
<evidence type="ECO:0000313" key="9">
    <source>
        <dbReference type="EMBL" id="TFF21682.1"/>
    </source>
</evidence>
<keyword evidence="2 5" id="KW-0540">Nuclease</keyword>
<feature type="compositionally biased region" description="Low complexity" evidence="6">
    <location>
        <begin position="513"/>
        <end position="539"/>
    </location>
</feature>
<evidence type="ECO:0000313" key="10">
    <source>
        <dbReference type="Proteomes" id="UP000298179"/>
    </source>
</evidence>
<dbReference type="CDD" id="cd04489">
    <property type="entry name" value="ExoVII_LU_OBF"/>
    <property type="match status" value="1"/>
</dbReference>
<comment type="caution">
    <text evidence="9">The sequence shown here is derived from an EMBL/GenBank/DDBJ whole genome shotgun (WGS) entry which is preliminary data.</text>
</comment>
<proteinExistence type="inferred from homology"/>
<dbReference type="AlphaFoldDB" id="A0A4Y8RG17"/>
<dbReference type="GO" id="GO:0005737">
    <property type="term" value="C:cytoplasm"/>
    <property type="evidence" value="ECO:0007669"/>
    <property type="project" value="UniProtKB-SubCell"/>
</dbReference>
<feature type="domain" description="OB-fold nucleic acid binding" evidence="8">
    <location>
        <begin position="16"/>
        <end position="110"/>
    </location>
</feature>
<gene>
    <name evidence="5" type="primary">xseA</name>
    <name evidence="9" type="ORF">E3C22_13395</name>
</gene>
<dbReference type="GO" id="GO:0006308">
    <property type="term" value="P:DNA catabolic process"/>
    <property type="evidence" value="ECO:0007669"/>
    <property type="project" value="UniProtKB-UniRule"/>
</dbReference>
<evidence type="ECO:0000256" key="5">
    <source>
        <dbReference type="HAMAP-Rule" id="MF_00378"/>
    </source>
</evidence>
<keyword evidence="1 5" id="KW-0963">Cytoplasm</keyword>
<dbReference type="PANTHER" id="PTHR30008">
    <property type="entry name" value="EXODEOXYRIBONUCLEASE 7 LARGE SUBUNIT"/>
    <property type="match status" value="1"/>
</dbReference>
<comment type="function">
    <text evidence="5">Bidirectionally degrades single-stranded DNA into large acid-insoluble oligonucleotides, which are then degraded further into small acid-soluble oligonucleotides.</text>
</comment>
<comment type="subunit">
    <text evidence="5">Heterooligomer composed of large and small subunits.</text>
</comment>
<comment type="subcellular location">
    <subcellularLocation>
        <location evidence="5">Cytoplasm</location>
    </subcellularLocation>
</comment>
<dbReference type="EMBL" id="SOZD01000004">
    <property type="protein sequence ID" value="TFF21682.1"/>
    <property type="molecule type" value="Genomic_DNA"/>
</dbReference>
<dbReference type="InterPro" id="IPR025824">
    <property type="entry name" value="OB-fold_nuc-bd_dom"/>
</dbReference>
<comment type="similarity">
    <text evidence="5">Belongs to the XseA family.</text>
</comment>
<dbReference type="RefSeq" id="WP_134762565.1">
    <property type="nucleotide sequence ID" value="NZ_SOZD01000004.1"/>
</dbReference>
<dbReference type="Proteomes" id="UP000298179">
    <property type="component" value="Unassembled WGS sequence"/>
</dbReference>
<evidence type="ECO:0000256" key="2">
    <source>
        <dbReference type="ARBA" id="ARBA00022722"/>
    </source>
</evidence>
<dbReference type="GO" id="GO:0003676">
    <property type="term" value="F:nucleic acid binding"/>
    <property type="evidence" value="ECO:0007669"/>
    <property type="project" value="InterPro"/>
</dbReference>
<evidence type="ECO:0000259" key="8">
    <source>
        <dbReference type="Pfam" id="PF13742"/>
    </source>
</evidence>
<dbReference type="Pfam" id="PF02601">
    <property type="entry name" value="Exonuc_VII_L"/>
    <property type="match status" value="1"/>
</dbReference>
<keyword evidence="10" id="KW-1185">Reference proteome</keyword>
<feature type="region of interest" description="Disordered" evidence="6">
    <location>
        <begin position="493"/>
        <end position="558"/>
    </location>
</feature>